<feature type="transmembrane region" description="Helical" evidence="6">
    <location>
        <begin position="420"/>
        <end position="446"/>
    </location>
</feature>
<keyword evidence="6" id="KW-0812">Transmembrane</keyword>
<feature type="transmembrane region" description="Helical" evidence="6">
    <location>
        <begin position="362"/>
        <end position="383"/>
    </location>
</feature>
<feature type="transmembrane region" description="Helical" evidence="6">
    <location>
        <begin position="256"/>
        <end position="277"/>
    </location>
</feature>
<sequence>MSFKDLFHDKKSKFRKKTGISGEVLKDWFSKCADVSFQTVFIGQQESLIFYCEGLCNSEKINEVILPLFAKIGINDEWFHDETLAKEKVYHLDCSNGEQIQEEVIAQVFRGKLFIFLPKFERLLAIDIAKPPLRAPDEPNLELSIQGPKDGLIEDLSTNVAIIRKRLRTASLHYEQFTVGERTQTRIALLYIHDIAKPTIIQNIRERLMALKIDGIIGSNQMEELLLTHSPFTIFPVCAYSGRPDFIADSLLRGRFVLIIDGIPTALIAPATLSLLIKTPEDAHFPYFFVSVERLLRIGGLFISLLLPGFFISLISYHSDQLPFTLLATLSVSRQGVPFPAQLECFIMLFLFELFREAGLRLPAAIGQTLSVVGGLIIGQAAISAGLTSPGILVATAISIVSTFTLVSQALIGTVSLLRIFVVLASSILGIVGFFISAFCILIYLANLESFGVSYLSTLSTLDPKELISGLLRVPKSREKERSPSLTSNDQTSQGGNQS</sequence>
<evidence type="ECO:0000256" key="6">
    <source>
        <dbReference type="SAM" id="Phobius"/>
    </source>
</evidence>
<proteinExistence type="inferred from homology"/>
<protein>
    <recommendedName>
        <fullName evidence="9">Spore germination protein</fullName>
    </recommendedName>
</protein>
<evidence type="ECO:0000313" key="7">
    <source>
        <dbReference type="EMBL" id="MDQ0200069.1"/>
    </source>
</evidence>
<dbReference type="Pfam" id="PF03323">
    <property type="entry name" value="GerA"/>
    <property type="match status" value="1"/>
</dbReference>
<keyword evidence="3 4" id="KW-0472">Membrane</keyword>
<evidence type="ECO:0000256" key="1">
    <source>
        <dbReference type="ARBA" id="ARBA00004141"/>
    </source>
</evidence>
<feature type="transmembrane region" description="Helical" evidence="6">
    <location>
        <begin position="389"/>
        <end position="408"/>
    </location>
</feature>
<gene>
    <name evidence="7" type="ORF">J2S10_003252</name>
</gene>
<organism evidence="7 8">
    <name type="scientific">Neobacillus ginsengisoli</name>
    <dbReference type="NCBI Taxonomy" id="904295"/>
    <lineage>
        <taxon>Bacteria</taxon>
        <taxon>Bacillati</taxon>
        <taxon>Bacillota</taxon>
        <taxon>Bacilli</taxon>
        <taxon>Bacillales</taxon>
        <taxon>Bacillaceae</taxon>
        <taxon>Neobacillus</taxon>
    </lineage>
</organism>
<dbReference type="Proteomes" id="UP001224122">
    <property type="component" value="Unassembled WGS sequence"/>
</dbReference>
<dbReference type="InterPro" id="IPR050768">
    <property type="entry name" value="UPF0353/GerABKA_families"/>
</dbReference>
<comment type="similarity">
    <text evidence="2 4">Belongs to the GerABKA family.</text>
</comment>
<evidence type="ECO:0000256" key="3">
    <source>
        <dbReference type="ARBA" id="ARBA00023136"/>
    </source>
</evidence>
<feature type="transmembrane region" description="Helical" evidence="6">
    <location>
        <begin position="298"/>
        <end position="317"/>
    </location>
</feature>
<evidence type="ECO:0000256" key="2">
    <source>
        <dbReference type="ARBA" id="ARBA00005278"/>
    </source>
</evidence>
<dbReference type="PIRSF" id="PIRSF005690">
    <property type="entry name" value="GerBA"/>
    <property type="match status" value="1"/>
</dbReference>
<feature type="compositionally biased region" description="Polar residues" evidence="5">
    <location>
        <begin position="484"/>
        <end position="499"/>
    </location>
</feature>
<accession>A0ABT9XYR6</accession>
<dbReference type="EMBL" id="JAUSTW010000005">
    <property type="protein sequence ID" value="MDQ0200069.1"/>
    <property type="molecule type" value="Genomic_DNA"/>
</dbReference>
<name>A0ABT9XYR6_9BACI</name>
<evidence type="ECO:0000256" key="4">
    <source>
        <dbReference type="PIRNR" id="PIRNR005690"/>
    </source>
</evidence>
<comment type="subcellular location">
    <subcellularLocation>
        <location evidence="4">Cell membrane</location>
    </subcellularLocation>
    <subcellularLocation>
        <location evidence="1">Membrane</location>
        <topology evidence="1">Multi-pass membrane protein</topology>
    </subcellularLocation>
</comment>
<reference evidence="7 8" key="1">
    <citation type="submission" date="2023-07" db="EMBL/GenBank/DDBJ databases">
        <title>Genomic Encyclopedia of Type Strains, Phase IV (KMG-IV): sequencing the most valuable type-strain genomes for metagenomic binning, comparative biology and taxonomic classification.</title>
        <authorList>
            <person name="Goeker M."/>
        </authorList>
    </citation>
    <scope>NUCLEOTIDE SEQUENCE [LARGE SCALE GENOMIC DNA]</scope>
    <source>
        <strain evidence="7 8">DSM 27594</strain>
    </source>
</reference>
<evidence type="ECO:0008006" key="9">
    <source>
        <dbReference type="Google" id="ProtNLM"/>
    </source>
</evidence>
<dbReference type="PANTHER" id="PTHR22550">
    <property type="entry name" value="SPORE GERMINATION PROTEIN"/>
    <property type="match status" value="1"/>
</dbReference>
<feature type="region of interest" description="Disordered" evidence="5">
    <location>
        <begin position="475"/>
        <end position="499"/>
    </location>
</feature>
<dbReference type="InterPro" id="IPR004995">
    <property type="entry name" value="Spore_Ger"/>
</dbReference>
<evidence type="ECO:0000256" key="5">
    <source>
        <dbReference type="SAM" id="MobiDB-lite"/>
    </source>
</evidence>
<comment type="caution">
    <text evidence="7">The sequence shown here is derived from an EMBL/GenBank/DDBJ whole genome shotgun (WGS) entry which is preliminary data.</text>
</comment>
<keyword evidence="8" id="KW-1185">Reference proteome</keyword>
<dbReference type="PANTHER" id="PTHR22550:SF5">
    <property type="entry name" value="LEUCINE ZIPPER PROTEIN 4"/>
    <property type="match status" value="1"/>
</dbReference>
<keyword evidence="6" id="KW-1133">Transmembrane helix</keyword>
<evidence type="ECO:0000313" key="8">
    <source>
        <dbReference type="Proteomes" id="UP001224122"/>
    </source>
</evidence>
<dbReference type="RefSeq" id="WP_307409569.1">
    <property type="nucleotide sequence ID" value="NZ_JAUSTW010000005.1"/>
</dbReference>